<dbReference type="Proteomes" id="UP000004080">
    <property type="component" value="Unassembled WGS sequence"/>
</dbReference>
<keyword evidence="7" id="KW-1185">Reference proteome</keyword>
<dbReference type="NCBIfam" id="TIGR00567">
    <property type="entry name" value="3mg"/>
    <property type="match status" value="1"/>
</dbReference>
<dbReference type="InterPro" id="IPR003180">
    <property type="entry name" value="MPG"/>
</dbReference>
<evidence type="ECO:0000313" key="6">
    <source>
        <dbReference type="EMBL" id="EIT85547.1"/>
    </source>
</evidence>
<evidence type="ECO:0000256" key="3">
    <source>
        <dbReference type="ARBA" id="ARBA00022801"/>
    </source>
</evidence>
<comment type="similarity">
    <text evidence="1 5">Belongs to the DNA glycosylase MPG family.</text>
</comment>
<dbReference type="AlphaFoldDB" id="I8AIK0"/>
<dbReference type="PANTHER" id="PTHR10429">
    <property type="entry name" value="DNA-3-METHYLADENINE GLYCOSYLASE"/>
    <property type="match status" value="1"/>
</dbReference>
<comment type="caution">
    <text evidence="6">The sequence shown here is derived from an EMBL/GenBank/DDBJ whole genome shotgun (WGS) entry which is preliminary data.</text>
</comment>
<dbReference type="InterPro" id="IPR011034">
    <property type="entry name" value="Formyl_transferase-like_C_sf"/>
</dbReference>
<dbReference type="SUPFAM" id="SSF50486">
    <property type="entry name" value="FMT C-terminal domain-like"/>
    <property type="match status" value="1"/>
</dbReference>
<dbReference type="InterPro" id="IPR036995">
    <property type="entry name" value="MPG_sf"/>
</dbReference>
<evidence type="ECO:0000256" key="4">
    <source>
        <dbReference type="ARBA" id="ARBA00023204"/>
    </source>
</evidence>
<reference evidence="6 7" key="1">
    <citation type="journal article" date="2012" name="J. Bacteriol.">
        <title>Genome of Bacillus macauensis ZFHKF-1, a Long-Chain-Forming Bacterium.</title>
        <authorList>
            <person name="Cai L."/>
            <person name="Zhang T."/>
        </authorList>
    </citation>
    <scope>NUCLEOTIDE SEQUENCE [LARGE SCALE GENOMIC DNA]</scope>
    <source>
        <strain evidence="6 7">ZFHKF-1</strain>
    </source>
</reference>
<dbReference type="OrthoDB" id="9794313at2"/>
<dbReference type="RefSeq" id="WP_007202072.1">
    <property type="nucleotide sequence ID" value="NZ_AKKV01000025.1"/>
</dbReference>
<evidence type="ECO:0000256" key="5">
    <source>
        <dbReference type="HAMAP-Rule" id="MF_00527"/>
    </source>
</evidence>
<dbReference type="GO" id="GO:0003905">
    <property type="term" value="F:alkylbase DNA N-glycosylase activity"/>
    <property type="evidence" value="ECO:0007669"/>
    <property type="project" value="InterPro"/>
</dbReference>
<protein>
    <recommendedName>
        <fullName evidence="5">Putative 3-methyladenine DNA glycosylase</fullName>
        <ecNumber evidence="5">3.2.2.-</ecNumber>
    </recommendedName>
</protein>
<dbReference type="CDD" id="cd00540">
    <property type="entry name" value="AAG"/>
    <property type="match status" value="1"/>
</dbReference>
<gene>
    <name evidence="6" type="ORF">A374_09928</name>
</gene>
<dbReference type="GO" id="GO:0003677">
    <property type="term" value="F:DNA binding"/>
    <property type="evidence" value="ECO:0007669"/>
    <property type="project" value="InterPro"/>
</dbReference>
<dbReference type="NCBIfam" id="NF002003">
    <property type="entry name" value="PRK00802.1-3"/>
    <property type="match status" value="1"/>
</dbReference>
<keyword evidence="6" id="KW-0326">Glycosidase</keyword>
<dbReference type="FunFam" id="3.10.300.10:FF:000001">
    <property type="entry name" value="Putative 3-methyladenine DNA glycosylase"/>
    <property type="match status" value="1"/>
</dbReference>
<name>I8AIK0_9BACL</name>
<dbReference type="EC" id="3.2.2.-" evidence="5"/>
<dbReference type="GO" id="GO:0006284">
    <property type="term" value="P:base-excision repair"/>
    <property type="evidence" value="ECO:0007669"/>
    <property type="project" value="InterPro"/>
</dbReference>
<keyword evidence="4 5" id="KW-0234">DNA repair</keyword>
<sequence length="199" mass="22150">MKSSLFGLPTLTLAQQLLGKELIHETKEGTTSGYIVETEAYIGPGDRAAHSFAGRRTPRTEVMFGPPGYVYVYFIYGMHTCFNIVSGDEGKPEAILIRALQPNKGLHLMCQRRNIVHPPPTTTLKKKLTNGPGKLCQALGITMNDYGAKMNDSAFHLEEGLSICNNNIATGKRINISYAQEAIHYPYRFWLKNNPFVSK</sequence>
<dbReference type="PANTHER" id="PTHR10429:SF0">
    <property type="entry name" value="DNA-3-METHYLADENINE GLYCOSYLASE"/>
    <property type="match status" value="1"/>
</dbReference>
<dbReference type="HAMAP" id="MF_00527">
    <property type="entry name" value="3MGH"/>
    <property type="match status" value="1"/>
</dbReference>
<keyword evidence="3 5" id="KW-0378">Hydrolase</keyword>
<evidence type="ECO:0000256" key="2">
    <source>
        <dbReference type="ARBA" id="ARBA00022763"/>
    </source>
</evidence>
<evidence type="ECO:0000256" key="1">
    <source>
        <dbReference type="ARBA" id="ARBA00009232"/>
    </source>
</evidence>
<dbReference type="Gene3D" id="3.10.300.10">
    <property type="entry name" value="Methylpurine-DNA glycosylase (MPG)"/>
    <property type="match status" value="1"/>
</dbReference>
<organism evidence="6 7">
    <name type="scientific">Fictibacillus macauensis ZFHKF-1</name>
    <dbReference type="NCBI Taxonomy" id="1196324"/>
    <lineage>
        <taxon>Bacteria</taxon>
        <taxon>Bacillati</taxon>
        <taxon>Bacillota</taxon>
        <taxon>Bacilli</taxon>
        <taxon>Bacillales</taxon>
        <taxon>Fictibacillaceae</taxon>
        <taxon>Fictibacillus</taxon>
    </lineage>
</organism>
<proteinExistence type="inferred from homology"/>
<dbReference type="PATRIC" id="fig|1196324.3.peg.2027"/>
<dbReference type="EMBL" id="AKKV01000025">
    <property type="protein sequence ID" value="EIT85547.1"/>
    <property type="molecule type" value="Genomic_DNA"/>
</dbReference>
<dbReference type="eggNOG" id="COG2094">
    <property type="taxonomic scope" value="Bacteria"/>
</dbReference>
<dbReference type="Pfam" id="PF02245">
    <property type="entry name" value="Pur_DNA_glyco"/>
    <property type="match status" value="1"/>
</dbReference>
<evidence type="ECO:0000313" key="7">
    <source>
        <dbReference type="Proteomes" id="UP000004080"/>
    </source>
</evidence>
<keyword evidence="2 5" id="KW-0227">DNA damage</keyword>
<accession>I8AIK0</accession>